<gene>
    <name evidence="1" type="ORF">UU03_C0019G0001</name>
</gene>
<organism evidence="1 2">
    <name type="scientific">Candidatus Woesebacteria bacterium GW2011_GWA1_40_45</name>
    <dbReference type="NCBI Taxonomy" id="1618554"/>
    <lineage>
        <taxon>Bacteria</taxon>
        <taxon>Candidatus Woeseibacteriota</taxon>
    </lineage>
</organism>
<proteinExistence type="predicted"/>
<dbReference type="EMBL" id="LBZB01000019">
    <property type="protein sequence ID" value="KKR62967.1"/>
    <property type="molecule type" value="Genomic_DNA"/>
</dbReference>
<protein>
    <submittedName>
        <fullName evidence="1">Uncharacterized protein</fullName>
    </submittedName>
</protein>
<dbReference type="Proteomes" id="UP000034613">
    <property type="component" value="Unassembled WGS sequence"/>
</dbReference>
<comment type="caution">
    <text evidence="1">The sequence shown here is derived from an EMBL/GenBank/DDBJ whole genome shotgun (WGS) entry which is preliminary data.</text>
</comment>
<feature type="non-terminal residue" evidence="1">
    <location>
        <position position="148"/>
    </location>
</feature>
<accession>A0A0G0VJP0</accession>
<reference evidence="1 2" key="1">
    <citation type="journal article" date="2015" name="Nature">
        <title>rRNA introns, odd ribosomes, and small enigmatic genomes across a large radiation of phyla.</title>
        <authorList>
            <person name="Brown C.T."/>
            <person name="Hug L.A."/>
            <person name="Thomas B.C."/>
            <person name="Sharon I."/>
            <person name="Castelle C.J."/>
            <person name="Singh A."/>
            <person name="Wilkins M.J."/>
            <person name="Williams K.H."/>
            <person name="Banfield J.F."/>
        </authorList>
    </citation>
    <scope>NUCLEOTIDE SEQUENCE [LARGE SCALE GENOMIC DNA]</scope>
</reference>
<name>A0A0G0VJP0_9BACT</name>
<evidence type="ECO:0000313" key="1">
    <source>
        <dbReference type="EMBL" id="KKR62967.1"/>
    </source>
</evidence>
<dbReference type="AlphaFoldDB" id="A0A0G0VJP0"/>
<evidence type="ECO:0000313" key="2">
    <source>
        <dbReference type="Proteomes" id="UP000034613"/>
    </source>
</evidence>
<sequence length="148" mass="18294">MNVSDKEVEEKQNGFSLEDLKKKWAAEKRWNKKHPILANIKYAWWKVRYGIWITLDDMKYTIKWGFQRMFRGYDDPMVWSYWSENAKLNIKIIKHLRKIHCGYPIILLNKKEEKQWNLRWNKDSKKLDINYNKRWNDILDKMIKGWEA</sequence>